<reference evidence="6 7" key="1">
    <citation type="submission" date="2019-12" db="EMBL/GenBank/DDBJ databases">
        <title>Corynebacterium sp. nov., isolated from feces of the Anser Albifrons in China.</title>
        <authorList>
            <person name="Liu Q."/>
        </authorList>
    </citation>
    <scope>NUCLEOTIDE SEQUENCE [LARGE SCALE GENOMIC DNA]</scope>
    <source>
        <strain evidence="6 7">4H37-19</strain>
    </source>
</reference>
<name>A0A7H0SPP3_9CORY</name>
<keyword evidence="2" id="KW-0805">Transcription regulation</keyword>
<protein>
    <submittedName>
        <fullName evidence="6">MerR family transcriptional regulator</fullName>
    </submittedName>
</protein>
<evidence type="ECO:0000259" key="5">
    <source>
        <dbReference type="PROSITE" id="PS50937"/>
    </source>
</evidence>
<keyword evidence="3" id="KW-0238">DNA-binding</keyword>
<dbReference type="InterPro" id="IPR000551">
    <property type="entry name" value="MerR-type_HTH_dom"/>
</dbReference>
<dbReference type="SUPFAM" id="SSF46955">
    <property type="entry name" value="Putative DNA-binding domain"/>
    <property type="match status" value="1"/>
</dbReference>
<dbReference type="RefSeq" id="WP_187973832.1">
    <property type="nucleotide sequence ID" value="NZ_CP046884.1"/>
</dbReference>
<evidence type="ECO:0000313" key="6">
    <source>
        <dbReference type="EMBL" id="QNQ90518.1"/>
    </source>
</evidence>
<dbReference type="Proteomes" id="UP000516320">
    <property type="component" value="Chromosome"/>
</dbReference>
<dbReference type="AlphaFoldDB" id="A0A7H0SPP3"/>
<gene>
    <name evidence="6" type="ORF">GP475_07600</name>
</gene>
<dbReference type="GO" id="GO:0003700">
    <property type="term" value="F:DNA-binding transcription factor activity"/>
    <property type="evidence" value="ECO:0007669"/>
    <property type="project" value="InterPro"/>
</dbReference>
<dbReference type="Gene3D" id="1.10.1660.10">
    <property type="match status" value="1"/>
</dbReference>
<evidence type="ECO:0000313" key="7">
    <source>
        <dbReference type="Proteomes" id="UP000516320"/>
    </source>
</evidence>
<keyword evidence="1" id="KW-0678">Repressor</keyword>
<dbReference type="GO" id="GO:0003677">
    <property type="term" value="F:DNA binding"/>
    <property type="evidence" value="ECO:0007669"/>
    <property type="project" value="UniProtKB-KW"/>
</dbReference>
<dbReference type="PANTHER" id="PTHR30204">
    <property type="entry name" value="REDOX-CYCLING DRUG-SENSING TRANSCRIPTIONAL ACTIVATOR SOXR"/>
    <property type="match status" value="1"/>
</dbReference>
<dbReference type="SMART" id="SM00422">
    <property type="entry name" value="HTH_MERR"/>
    <property type="match status" value="1"/>
</dbReference>
<dbReference type="PANTHER" id="PTHR30204:SF69">
    <property type="entry name" value="MERR-FAMILY TRANSCRIPTIONAL REGULATOR"/>
    <property type="match status" value="1"/>
</dbReference>
<evidence type="ECO:0000256" key="1">
    <source>
        <dbReference type="ARBA" id="ARBA00022491"/>
    </source>
</evidence>
<dbReference type="InterPro" id="IPR009061">
    <property type="entry name" value="DNA-bd_dom_put_sf"/>
</dbReference>
<dbReference type="InterPro" id="IPR047057">
    <property type="entry name" value="MerR_fam"/>
</dbReference>
<keyword evidence="4" id="KW-0804">Transcription</keyword>
<evidence type="ECO:0000256" key="2">
    <source>
        <dbReference type="ARBA" id="ARBA00023015"/>
    </source>
</evidence>
<evidence type="ECO:0000256" key="4">
    <source>
        <dbReference type="ARBA" id="ARBA00023163"/>
    </source>
</evidence>
<dbReference type="EMBL" id="CP046884">
    <property type="protein sequence ID" value="QNQ90518.1"/>
    <property type="molecule type" value="Genomic_DNA"/>
</dbReference>
<evidence type="ECO:0000256" key="3">
    <source>
        <dbReference type="ARBA" id="ARBA00023125"/>
    </source>
</evidence>
<dbReference type="Pfam" id="PF13411">
    <property type="entry name" value="MerR_1"/>
    <property type="match status" value="1"/>
</dbReference>
<sequence length="267" mass="31256">MEIEERDYLTIGEFGSLRNVDSKALRYYERVGALIPAYIDPHTQYRYYTVSQLVDLDTILLCLEMGIPLKGTSKYRGKDGVLAVKKLFEDGKRITQDKIEKYKTTLMRLQYALDCISNNDRYKDRHDYYVRRINRRYILKKPLEDPKDFASFSKQSLALFTQAKERGFDSGYTFPIGILLERGLQSSINASIFLEVLNPPTDDERIFVLKEKEYYCYQESQTALFYSHNVYESILAEQEDADLVVITNMTLDTYRHDIFPIEVQIST</sequence>
<proteinExistence type="predicted"/>
<accession>A0A7H0SPP3</accession>
<organism evidence="6 7">
    <name type="scientific">Corynebacterium poyangense</name>
    <dbReference type="NCBI Taxonomy" id="2684405"/>
    <lineage>
        <taxon>Bacteria</taxon>
        <taxon>Bacillati</taxon>
        <taxon>Actinomycetota</taxon>
        <taxon>Actinomycetes</taxon>
        <taxon>Mycobacteriales</taxon>
        <taxon>Corynebacteriaceae</taxon>
        <taxon>Corynebacterium</taxon>
    </lineage>
</organism>
<dbReference type="PROSITE" id="PS50937">
    <property type="entry name" value="HTH_MERR_2"/>
    <property type="match status" value="1"/>
</dbReference>
<keyword evidence="7" id="KW-1185">Reference proteome</keyword>
<dbReference type="KEGG" id="cpoy:GP475_07600"/>
<feature type="domain" description="HTH merR-type" evidence="5">
    <location>
        <begin position="8"/>
        <end position="71"/>
    </location>
</feature>